<dbReference type="AlphaFoldDB" id="A0A563EZB3"/>
<dbReference type="EMBL" id="VOBR01000004">
    <property type="protein sequence ID" value="TWP53055.1"/>
    <property type="molecule type" value="Genomic_DNA"/>
</dbReference>
<accession>A0A563EZB3</accession>
<evidence type="ECO:0000256" key="2">
    <source>
        <dbReference type="ARBA" id="ARBA00006411"/>
    </source>
</evidence>
<keyword evidence="3" id="KW-0963">Cytoplasm</keyword>
<dbReference type="Proteomes" id="UP000316639">
    <property type="component" value="Unassembled WGS sequence"/>
</dbReference>
<organism evidence="5 6">
    <name type="scientific">Lentzea tibetensis</name>
    <dbReference type="NCBI Taxonomy" id="2591470"/>
    <lineage>
        <taxon>Bacteria</taxon>
        <taxon>Bacillati</taxon>
        <taxon>Actinomycetota</taxon>
        <taxon>Actinomycetes</taxon>
        <taxon>Pseudonocardiales</taxon>
        <taxon>Pseudonocardiaceae</taxon>
        <taxon>Lentzea</taxon>
    </lineage>
</organism>
<dbReference type="Pfam" id="PF14011">
    <property type="entry name" value="ESX-1_EspG"/>
    <property type="match status" value="1"/>
</dbReference>
<dbReference type="InterPro" id="IPR025734">
    <property type="entry name" value="EspG"/>
</dbReference>
<dbReference type="RefSeq" id="WP_146350308.1">
    <property type="nucleotide sequence ID" value="NZ_VOBR01000004.1"/>
</dbReference>
<comment type="subcellular location">
    <subcellularLocation>
        <location evidence="1">Cytoplasm</location>
    </subcellularLocation>
</comment>
<name>A0A563EZB3_9PSEU</name>
<evidence type="ECO:0000256" key="3">
    <source>
        <dbReference type="ARBA" id="ARBA00022490"/>
    </source>
</evidence>
<reference evidence="5 6" key="1">
    <citation type="submission" date="2019-07" db="EMBL/GenBank/DDBJ databases">
        <title>Lentzea xizangensis sp. nov., isolated from Qinghai-Tibetan Plateau Soils.</title>
        <authorList>
            <person name="Huang J."/>
        </authorList>
    </citation>
    <scope>NUCLEOTIDE SEQUENCE [LARGE SCALE GENOMIC DNA]</scope>
    <source>
        <strain evidence="5 6">FXJ1.1311</strain>
    </source>
</reference>
<comment type="similarity">
    <text evidence="2">Belongs to the EspG family.</text>
</comment>
<evidence type="ECO:0000256" key="4">
    <source>
        <dbReference type="ARBA" id="ARBA00023186"/>
    </source>
</evidence>
<gene>
    <name evidence="5" type="ORF">FKR81_08185</name>
</gene>
<protein>
    <submittedName>
        <fullName evidence="5">ESX secretion-associated protein EspG</fullName>
    </submittedName>
</protein>
<evidence type="ECO:0000313" key="6">
    <source>
        <dbReference type="Proteomes" id="UP000316639"/>
    </source>
</evidence>
<evidence type="ECO:0000256" key="1">
    <source>
        <dbReference type="ARBA" id="ARBA00004496"/>
    </source>
</evidence>
<keyword evidence="6" id="KW-1185">Reference proteome</keyword>
<dbReference type="OrthoDB" id="3694934at2"/>
<evidence type="ECO:0000313" key="5">
    <source>
        <dbReference type="EMBL" id="TWP53055.1"/>
    </source>
</evidence>
<proteinExistence type="inferred from homology"/>
<comment type="caution">
    <text evidence="5">The sequence shown here is derived from an EMBL/GenBank/DDBJ whole genome shotgun (WGS) entry which is preliminary data.</text>
</comment>
<keyword evidence="4" id="KW-0143">Chaperone</keyword>
<sequence length="167" mass="17952">MRAVLSPAAYRSAWEKLELGAMPIVLYVEEPGEPEELAEHMQGNELDPWLAAAFKLIATPPLSIDLRLGYGSTSVRALATSNVLAVLTRDAMTIREIDDPIDALVGLLPDAPGELRAQFGAAVVDAGGRRQRAADVVDWSSNDGVTQEALKARIGSMVDTIRSIVEK</sequence>